<dbReference type="InterPro" id="IPR016162">
    <property type="entry name" value="Ald_DH_N"/>
</dbReference>
<evidence type="ECO:0000256" key="1">
    <source>
        <dbReference type="ARBA" id="ARBA00023002"/>
    </source>
</evidence>
<evidence type="ECO:0000259" key="2">
    <source>
        <dbReference type="Pfam" id="PF00171"/>
    </source>
</evidence>
<dbReference type="InterPro" id="IPR015590">
    <property type="entry name" value="Aldehyde_DH_dom"/>
</dbReference>
<sequence>MNTRTLDRRRSGAAASAAAASAALLFAQASHGRRAGLMDAIGAALDDARAHLPGLAAADAGITADAALRQHDALRGWLHALSAALRRAELAALAPAPEAVRTVPLGPVAAIGPHATAYGLVGVHALAALAAGCPVLATGSAAQPGAAVLADLIGAAVAACGLPAAAFTLLPADAAGVAALLDHHALRAAISRVGAAPLPHGASLVLLAEADGCEAAFILPGALNGRAEHLGQLLLAHGGPGVLAAAVDGPGYVDLRETIVDAATDHSFAEIACAKVLAQPARAARGGRLLVRCADPAELLALAAALAPQHCASLHLGPADAALATNLLPALELTARHIHINRIGGALLPSPAGAVDAIGRFRRPVFHHPA</sequence>
<evidence type="ECO:0000313" key="3">
    <source>
        <dbReference type="EMBL" id="WUR11466.1"/>
    </source>
</evidence>
<name>A0ABZ1UFH9_9BURK</name>
<dbReference type="EMBL" id="CP136508">
    <property type="protein sequence ID" value="WUR11466.1"/>
    <property type="molecule type" value="Genomic_DNA"/>
</dbReference>
<dbReference type="InterPro" id="IPR016161">
    <property type="entry name" value="Ald_DH/histidinol_DH"/>
</dbReference>
<dbReference type="Proteomes" id="UP000321323">
    <property type="component" value="Chromosome"/>
</dbReference>
<dbReference type="SUPFAM" id="SSF53720">
    <property type="entry name" value="ALDH-like"/>
    <property type="match status" value="1"/>
</dbReference>
<dbReference type="Pfam" id="PF00171">
    <property type="entry name" value="Aldedh"/>
    <property type="match status" value="1"/>
</dbReference>
<feature type="domain" description="Aldehyde dehydrogenase" evidence="2">
    <location>
        <begin position="14"/>
        <end position="194"/>
    </location>
</feature>
<accession>A0ABZ1UFH9</accession>
<proteinExistence type="predicted"/>
<reference evidence="3 4" key="1">
    <citation type="journal article" date="2019" name="Int. J. Syst. Evol. Microbiol.">
        <title>The Draft Whole-Genome Sequence of the Antibiotic Producer Empedobacter haloabium ATCC 31962 Provides Indications for Its Taxonomic Reclassification.</title>
        <authorList>
            <person name="Miess H."/>
            <person name="Arlt P."/>
            <person name="Apel A.K."/>
            <person name="Weber T."/>
            <person name="Nieselt K."/>
            <person name="Hanssen F."/>
            <person name="Czemmel S."/>
            <person name="Nahnsen S."/>
            <person name="Gross H."/>
        </authorList>
    </citation>
    <scope>NUCLEOTIDE SEQUENCE [LARGE SCALE GENOMIC DNA]</scope>
    <source>
        <strain evidence="3 4">ATCC 31962</strain>
    </source>
</reference>
<keyword evidence="1" id="KW-0560">Oxidoreductase</keyword>
<evidence type="ECO:0000313" key="4">
    <source>
        <dbReference type="Proteomes" id="UP000321323"/>
    </source>
</evidence>
<keyword evidence="4" id="KW-1185">Reference proteome</keyword>
<organism evidence="3 4">
    <name type="scientific">[Empedobacter] haloabium</name>
    <dbReference type="NCBI Taxonomy" id="592317"/>
    <lineage>
        <taxon>Bacteria</taxon>
        <taxon>Pseudomonadati</taxon>
        <taxon>Pseudomonadota</taxon>
        <taxon>Betaproteobacteria</taxon>
        <taxon>Burkholderiales</taxon>
        <taxon>Oxalobacteraceae</taxon>
        <taxon>Telluria group</taxon>
        <taxon>Telluria group incertae sedis</taxon>
    </lineage>
</organism>
<protein>
    <submittedName>
        <fullName evidence="3">Aldehyde dehydrogenase family protein</fullName>
    </submittedName>
</protein>
<dbReference type="Gene3D" id="3.40.605.10">
    <property type="entry name" value="Aldehyde Dehydrogenase, Chain A, domain 1"/>
    <property type="match status" value="1"/>
</dbReference>
<gene>
    <name evidence="3" type="ORF">E7V67_017325</name>
</gene>